<organism evidence="1 2">
    <name type="scientific">Elysia crispata</name>
    <name type="common">lettuce slug</name>
    <dbReference type="NCBI Taxonomy" id="231223"/>
    <lineage>
        <taxon>Eukaryota</taxon>
        <taxon>Metazoa</taxon>
        <taxon>Spiralia</taxon>
        <taxon>Lophotrochozoa</taxon>
        <taxon>Mollusca</taxon>
        <taxon>Gastropoda</taxon>
        <taxon>Heterobranchia</taxon>
        <taxon>Euthyneura</taxon>
        <taxon>Panpulmonata</taxon>
        <taxon>Sacoglossa</taxon>
        <taxon>Placobranchoidea</taxon>
        <taxon>Plakobranchidae</taxon>
        <taxon>Elysia</taxon>
    </lineage>
</organism>
<proteinExistence type="predicted"/>
<dbReference type="AlphaFoldDB" id="A0AAE1D5Y0"/>
<dbReference type="Proteomes" id="UP001283361">
    <property type="component" value="Unassembled WGS sequence"/>
</dbReference>
<comment type="caution">
    <text evidence="1">The sequence shown here is derived from an EMBL/GenBank/DDBJ whole genome shotgun (WGS) entry which is preliminary data.</text>
</comment>
<accession>A0AAE1D5Y0</accession>
<protein>
    <submittedName>
        <fullName evidence="1">Uncharacterized protein</fullName>
    </submittedName>
</protein>
<keyword evidence="2" id="KW-1185">Reference proteome</keyword>
<evidence type="ECO:0000313" key="1">
    <source>
        <dbReference type="EMBL" id="KAK3758579.1"/>
    </source>
</evidence>
<sequence>MISRSTTSHKSSVKRVDGRVSSLTPRILLSLTRTRSICCNLGMALVRSGSLPLQLRKPDDVTTYTGRRELVARRSLKVWPDTHRGEIHTLLGVRLLPTSAELALLFSSET</sequence>
<name>A0AAE1D5Y0_9GAST</name>
<reference evidence="1" key="1">
    <citation type="journal article" date="2023" name="G3 (Bethesda)">
        <title>A reference genome for the long-term kleptoplast-retaining sea slug Elysia crispata morphotype clarki.</title>
        <authorList>
            <person name="Eastman K.E."/>
            <person name="Pendleton A.L."/>
            <person name="Shaikh M.A."/>
            <person name="Suttiyut T."/>
            <person name="Ogas R."/>
            <person name="Tomko P."/>
            <person name="Gavelis G."/>
            <person name="Widhalm J.R."/>
            <person name="Wisecaver J.H."/>
        </authorList>
    </citation>
    <scope>NUCLEOTIDE SEQUENCE</scope>
    <source>
        <strain evidence="1">ECLA1</strain>
    </source>
</reference>
<dbReference type="EMBL" id="JAWDGP010005262">
    <property type="protein sequence ID" value="KAK3758579.1"/>
    <property type="molecule type" value="Genomic_DNA"/>
</dbReference>
<evidence type="ECO:0000313" key="2">
    <source>
        <dbReference type="Proteomes" id="UP001283361"/>
    </source>
</evidence>
<gene>
    <name evidence="1" type="ORF">RRG08_041230</name>
</gene>